<dbReference type="Gene3D" id="3.40.50.1110">
    <property type="entry name" value="SGNH hydrolase"/>
    <property type="match status" value="1"/>
</dbReference>
<dbReference type="GO" id="GO:0016788">
    <property type="term" value="F:hydrolase activity, acting on ester bonds"/>
    <property type="evidence" value="ECO:0007669"/>
    <property type="project" value="UniProtKB-ARBA"/>
</dbReference>
<evidence type="ECO:0000313" key="4">
    <source>
        <dbReference type="Proteomes" id="UP000251889"/>
    </source>
</evidence>
<dbReference type="NCBIfam" id="TIGR04183">
    <property type="entry name" value="Por_Secre_tail"/>
    <property type="match status" value="1"/>
</dbReference>
<dbReference type="Pfam" id="PF18962">
    <property type="entry name" value="Por_Secre_tail"/>
    <property type="match status" value="1"/>
</dbReference>
<organism evidence="3 4">
    <name type="scientific">Pseudochryseolinea flava</name>
    <dbReference type="NCBI Taxonomy" id="2059302"/>
    <lineage>
        <taxon>Bacteria</taxon>
        <taxon>Pseudomonadati</taxon>
        <taxon>Bacteroidota</taxon>
        <taxon>Cytophagia</taxon>
        <taxon>Cytophagales</taxon>
        <taxon>Fulvivirgaceae</taxon>
        <taxon>Pseudochryseolinea</taxon>
    </lineage>
</organism>
<gene>
    <name evidence="3" type="ORF">DQQ10_26205</name>
</gene>
<feature type="domain" description="Secretion system C-terminal sorting" evidence="2">
    <location>
        <begin position="248"/>
        <end position="318"/>
    </location>
</feature>
<dbReference type="CDD" id="cd01832">
    <property type="entry name" value="SGNH_hydrolase_like_1"/>
    <property type="match status" value="1"/>
</dbReference>
<proteinExistence type="predicted"/>
<dbReference type="RefSeq" id="WP_112749912.1">
    <property type="nucleotide sequence ID" value="NZ_QMFY01000024.1"/>
</dbReference>
<dbReference type="InterPro" id="IPR013830">
    <property type="entry name" value="SGNH_hydro"/>
</dbReference>
<comment type="caution">
    <text evidence="3">The sequence shown here is derived from an EMBL/GenBank/DDBJ whole genome shotgun (WGS) entry which is preliminary data.</text>
</comment>
<keyword evidence="4" id="KW-1185">Reference proteome</keyword>
<dbReference type="OrthoDB" id="158267at2"/>
<evidence type="ECO:0000313" key="3">
    <source>
        <dbReference type="EMBL" id="RAV97966.1"/>
    </source>
</evidence>
<dbReference type="Proteomes" id="UP000251889">
    <property type="component" value="Unassembled WGS sequence"/>
</dbReference>
<evidence type="ECO:0000259" key="1">
    <source>
        <dbReference type="Pfam" id="PF13472"/>
    </source>
</evidence>
<dbReference type="AlphaFoldDB" id="A0A364XVI8"/>
<protein>
    <recommendedName>
        <fullName evidence="5">Lysophospholipase</fullName>
    </recommendedName>
</protein>
<name>A0A364XVI8_9BACT</name>
<sequence>MKKLLLMAIFVSLTNSLMGQEVIVKEKVKFLALGDSYTIGESVPQSARWPVQVIDSIRKRGLQTYDAKIIATTGWRTDNLKNAIDAANLTSDYNLVSLLIGVNNQYQGYTAESYAPEFEGLLTKAIELAGGIKTNVFVVSIPDYGYTPFGKSIQPKISAAIDQFNAVNQSIAQKMGVKYFNITSISRRGLSEPDLVANDGLHPSSKMYTEWAELILNGITLKKSNDSGSGNDPGEVTGADDERLGLNVYPNPFKNEIILEHLLYLEQPVVIELIDSRGVIAMYKSIHHIDRIALDTSSFTPGIYHYKIGNITGKVVKK</sequence>
<dbReference type="EMBL" id="QMFY01000024">
    <property type="protein sequence ID" value="RAV97966.1"/>
    <property type="molecule type" value="Genomic_DNA"/>
</dbReference>
<accession>A0A364XVI8</accession>
<dbReference type="InterPro" id="IPR026444">
    <property type="entry name" value="Secre_tail"/>
</dbReference>
<feature type="domain" description="SGNH hydrolase-type esterase" evidence="1">
    <location>
        <begin position="32"/>
        <end position="208"/>
    </location>
</feature>
<dbReference type="InterPro" id="IPR036514">
    <property type="entry name" value="SGNH_hydro_sf"/>
</dbReference>
<evidence type="ECO:0008006" key="5">
    <source>
        <dbReference type="Google" id="ProtNLM"/>
    </source>
</evidence>
<dbReference type="SUPFAM" id="SSF52266">
    <property type="entry name" value="SGNH hydrolase"/>
    <property type="match status" value="1"/>
</dbReference>
<evidence type="ECO:0000259" key="2">
    <source>
        <dbReference type="Pfam" id="PF18962"/>
    </source>
</evidence>
<dbReference type="Pfam" id="PF13472">
    <property type="entry name" value="Lipase_GDSL_2"/>
    <property type="match status" value="1"/>
</dbReference>
<reference evidence="3 4" key="1">
    <citation type="submission" date="2018-06" db="EMBL/GenBank/DDBJ databases">
        <title>Chryseolinea flavus sp. nov., a member of the phylum Bacteroidetes isolated from soil.</title>
        <authorList>
            <person name="Li Y."/>
            <person name="Wang J."/>
        </authorList>
    </citation>
    <scope>NUCLEOTIDE SEQUENCE [LARGE SCALE GENOMIC DNA]</scope>
    <source>
        <strain evidence="3 4">SDU1-6</strain>
    </source>
</reference>